<keyword evidence="5 7" id="KW-0472">Membrane</keyword>
<feature type="transmembrane region" description="Helical" evidence="7">
    <location>
        <begin position="106"/>
        <end position="127"/>
    </location>
</feature>
<feature type="transmembrane region" description="Helical" evidence="7">
    <location>
        <begin position="36"/>
        <end position="60"/>
    </location>
</feature>
<gene>
    <name evidence="9" type="ORF">BU16DRAFT_522798</name>
</gene>
<evidence type="ECO:0000313" key="10">
    <source>
        <dbReference type="Proteomes" id="UP000799750"/>
    </source>
</evidence>
<keyword evidence="10" id="KW-1185">Reference proteome</keyword>
<comment type="subcellular location">
    <subcellularLocation>
        <location evidence="1">Membrane</location>
        <topology evidence="1">Multi-pass membrane protein</topology>
    </subcellularLocation>
</comment>
<sequence>MLIAGRAIQGLGAGGVNVLIETVICDIIPLRERGKFMALIFGMITIGTALGPVFAGLIVQYSTWRWVFYLNLPVGGVAFVLLALFLKVKAGEGQAGRGFAEKMARLDILGNVIFIASCVSALLALGWADAVYPWSSFRIILPLVLGFAGFGAFLWYEGSGYPVEPTMPLHLFANRTSLVAFLLTFFHGLLTVYVLYFLPVYFQGVLMSSPGRSGVQLLPTVLVMIPFAAAGGGLLSKFGKYKPMHVIGYGIMVLGFGLYTLLDEKSSTAEWVVYQAVESMGAGLVVGVLLPAIQAKLTDADTAKSTATFGFVRSFGLVWGSAIPAAVFNSRLAELVGKIEDLGVRAMLADGHAYEHATRDFVKSLSVESGARQQVVGVFVESLKRTWQVGIAFTGIAFLLTFLEESVELRKDLDTEYGMEDLKEKEKEKRMTDAA</sequence>
<evidence type="ECO:0000256" key="7">
    <source>
        <dbReference type="SAM" id="Phobius"/>
    </source>
</evidence>
<dbReference type="AlphaFoldDB" id="A0A6A6RDW3"/>
<accession>A0A6A6RDW3</accession>
<organism evidence="9 10">
    <name type="scientific">Lophium mytilinum</name>
    <dbReference type="NCBI Taxonomy" id="390894"/>
    <lineage>
        <taxon>Eukaryota</taxon>
        <taxon>Fungi</taxon>
        <taxon>Dikarya</taxon>
        <taxon>Ascomycota</taxon>
        <taxon>Pezizomycotina</taxon>
        <taxon>Dothideomycetes</taxon>
        <taxon>Pleosporomycetidae</taxon>
        <taxon>Mytilinidiales</taxon>
        <taxon>Mytilinidiaceae</taxon>
        <taxon>Lophium</taxon>
    </lineage>
</organism>
<feature type="transmembrane region" description="Helical" evidence="7">
    <location>
        <begin position="214"/>
        <end position="234"/>
    </location>
</feature>
<dbReference type="GO" id="GO:0022857">
    <property type="term" value="F:transmembrane transporter activity"/>
    <property type="evidence" value="ECO:0007669"/>
    <property type="project" value="InterPro"/>
</dbReference>
<dbReference type="InterPro" id="IPR020846">
    <property type="entry name" value="MFS_dom"/>
</dbReference>
<dbReference type="PANTHER" id="PTHR23501:SF187">
    <property type="entry name" value="MAJOR FACILITATOR SUPERFAMILY (MFS) PROFILE DOMAIN-CONTAINING PROTEIN"/>
    <property type="match status" value="1"/>
</dbReference>
<keyword evidence="6" id="KW-0325">Glycoprotein</keyword>
<name>A0A6A6RDW3_9PEZI</name>
<dbReference type="Proteomes" id="UP000799750">
    <property type="component" value="Unassembled WGS sequence"/>
</dbReference>
<dbReference type="InterPro" id="IPR011701">
    <property type="entry name" value="MFS"/>
</dbReference>
<feature type="transmembrane region" description="Helical" evidence="7">
    <location>
        <begin position="386"/>
        <end position="403"/>
    </location>
</feature>
<evidence type="ECO:0000256" key="6">
    <source>
        <dbReference type="ARBA" id="ARBA00023180"/>
    </source>
</evidence>
<feature type="transmembrane region" description="Helical" evidence="7">
    <location>
        <begin position="177"/>
        <end position="202"/>
    </location>
</feature>
<keyword evidence="4 7" id="KW-1133">Transmembrane helix</keyword>
<dbReference type="Pfam" id="PF07690">
    <property type="entry name" value="MFS_1"/>
    <property type="match status" value="1"/>
</dbReference>
<dbReference type="Gene3D" id="1.20.1720.10">
    <property type="entry name" value="Multidrug resistance protein D"/>
    <property type="match status" value="1"/>
</dbReference>
<dbReference type="Gene3D" id="1.20.1250.20">
    <property type="entry name" value="MFS general substrate transporter like domains"/>
    <property type="match status" value="1"/>
</dbReference>
<dbReference type="EMBL" id="MU004182">
    <property type="protein sequence ID" value="KAF2501923.1"/>
    <property type="molecule type" value="Genomic_DNA"/>
</dbReference>
<feature type="domain" description="Major facilitator superfamily (MFS) profile" evidence="8">
    <location>
        <begin position="1"/>
        <end position="407"/>
    </location>
</feature>
<feature type="transmembrane region" description="Helical" evidence="7">
    <location>
        <begin position="139"/>
        <end position="156"/>
    </location>
</feature>
<feature type="transmembrane region" description="Helical" evidence="7">
    <location>
        <begin position="274"/>
        <end position="293"/>
    </location>
</feature>
<dbReference type="SUPFAM" id="SSF103473">
    <property type="entry name" value="MFS general substrate transporter"/>
    <property type="match status" value="1"/>
</dbReference>
<dbReference type="InterPro" id="IPR036259">
    <property type="entry name" value="MFS_trans_sf"/>
</dbReference>
<keyword evidence="2" id="KW-0813">Transport</keyword>
<proteinExistence type="predicted"/>
<keyword evidence="3 7" id="KW-0812">Transmembrane</keyword>
<evidence type="ECO:0000256" key="4">
    <source>
        <dbReference type="ARBA" id="ARBA00022989"/>
    </source>
</evidence>
<reference evidence="9" key="1">
    <citation type="journal article" date="2020" name="Stud. Mycol.">
        <title>101 Dothideomycetes genomes: a test case for predicting lifestyles and emergence of pathogens.</title>
        <authorList>
            <person name="Haridas S."/>
            <person name="Albert R."/>
            <person name="Binder M."/>
            <person name="Bloem J."/>
            <person name="Labutti K."/>
            <person name="Salamov A."/>
            <person name="Andreopoulos B."/>
            <person name="Baker S."/>
            <person name="Barry K."/>
            <person name="Bills G."/>
            <person name="Bluhm B."/>
            <person name="Cannon C."/>
            <person name="Castanera R."/>
            <person name="Culley D."/>
            <person name="Daum C."/>
            <person name="Ezra D."/>
            <person name="Gonzalez J."/>
            <person name="Henrissat B."/>
            <person name="Kuo A."/>
            <person name="Liang C."/>
            <person name="Lipzen A."/>
            <person name="Lutzoni F."/>
            <person name="Magnuson J."/>
            <person name="Mondo S."/>
            <person name="Nolan M."/>
            <person name="Ohm R."/>
            <person name="Pangilinan J."/>
            <person name="Park H.-J."/>
            <person name="Ramirez L."/>
            <person name="Alfaro M."/>
            <person name="Sun H."/>
            <person name="Tritt A."/>
            <person name="Yoshinaga Y."/>
            <person name="Zwiers L.-H."/>
            <person name="Turgeon B."/>
            <person name="Goodwin S."/>
            <person name="Spatafora J."/>
            <person name="Crous P."/>
            <person name="Grigoriev I."/>
        </authorList>
    </citation>
    <scope>NUCLEOTIDE SEQUENCE</scope>
    <source>
        <strain evidence="9">CBS 269.34</strain>
    </source>
</reference>
<evidence type="ECO:0000256" key="1">
    <source>
        <dbReference type="ARBA" id="ARBA00004141"/>
    </source>
</evidence>
<dbReference type="OrthoDB" id="10021397at2759"/>
<protein>
    <submittedName>
        <fullName evidence="9">MFS general substrate transporter</fullName>
    </submittedName>
</protein>
<feature type="transmembrane region" description="Helical" evidence="7">
    <location>
        <begin position="305"/>
        <end position="328"/>
    </location>
</feature>
<dbReference type="PROSITE" id="PS50850">
    <property type="entry name" value="MFS"/>
    <property type="match status" value="1"/>
</dbReference>
<dbReference type="GO" id="GO:0005886">
    <property type="term" value="C:plasma membrane"/>
    <property type="evidence" value="ECO:0007669"/>
    <property type="project" value="TreeGrafter"/>
</dbReference>
<dbReference type="PANTHER" id="PTHR23501">
    <property type="entry name" value="MAJOR FACILITATOR SUPERFAMILY"/>
    <property type="match status" value="1"/>
</dbReference>
<evidence type="ECO:0000256" key="5">
    <source>
        <dbReference type="ARBA" id="ARBA00023136"/>
    </source>
</evidence>
<evidence type="ECO:0000256" key="3">
    <source>
        <dbReference type="ARBA" id="ARBA00022692"/>
    </source>
</evidence>
<evidence type="ECO:0000256" key="2">
    <source>
        <dbReference type="ARBA" id="ARBA00022448"/>
    </source>
</evidence>
<feature type="transmembrane region" description="Helical" evidence="7">
    <location>
        <begin position="246"/>
        <end position="262"/>
    </location>
</feature>
<evidence type="ECO:0000313" key="9">
    <source>
        <dbReference type="EMBL" id="KAF2501923.1"/>
    </source>
</evidence>
<evidence type="ECO:0000259" key="8">
    <source>
        <dbReference type="PROSITE" id="PS50850"/>
    </source>
</evidence>
<feature type="transmembrane region" description="Helical" evidence="7">
    <location>
        <begin position="66"/>
        <end position="86"/>
    </location>
</feature>